<evidence type="ECO:0000259" key="1">
    <source>
        <dbReference type="Pfam" id="PF06445"/>
    </source>
</evidence>
<dbReference type="InterPro" id="IPR029442">
    <property type="entry name" value="GyrI-like"/>
</dbReference>
<dbReference type="Gene3D" id="3.20.80.10">
    <property type="entry name" value="Regulatory factor, effector binding domain"/>
    <property type="match status" value="1"/>
</dbReference>
<dbReference type="InterPro" id="IPR008319">
    <property type="entry name" value="GyrI-like_CCH_Lin2189-like"/>
</dbReference>
<dbReference type="Pfam" id="PF06445">
    <property type="entry name" value="GyrI-like"/>
    <property type="match status" value="1"/>
</dbReference>
<gene>
    <name evidence="2" type="ORF">SAMN02745191_0600</name>
</gene>
<proteinExistence type="predicted"/>
<protein>
    <recommendedName>
        <fullName evidence="1">GyrI-like small molecule binding domain-containing protein</fullName>
    </recommendedName>
</protein>
<evidence type="ECO:0000313" key="3">
    <source>
        <dbReference type="Proteomes" id="UP000243297"/>
    </source>
</evidence>
<dbReference type="SUPFAM" id="SSF55136">
    <property type="entry name" value="Probable bacterial effector-binding domain"/>
    <property type="match status" value="1"/>
</dbReference>
<keyword evidence="3" id="KW-1185">Reference proteome</keyword>
<sequence length="238" mass="28181">MSYLICEDEVVKEKVRRNSYYKQYMVNSIDYKKLEKEYYIPSTKPSIISIPKMKFIVVDGKGNPNTSKEYKDALEILYGLSYAIKMSKMAGNQPKGYFDYVVPPLEGYWWLKDNVFNGIGVFDKDDFVWRSMIRQPDFVTEEVFEFAKQQVLKKKPNIDFSKTKFEEIEEGLCAQIMHKGSYDDEPETVLQLVEFIKEEGYIEDMEERHHHEIYLGDPRKTKPENLRTVIRHPIKRAK</sequence>
<dbReference type="EMBL" id="FUWY01000001">
    <property type="protein sequence ID" value="SJZ43278.1"/>
    <property type="molecule type" value="Genomic_DNA"/>
</dbReference>
<name>A0A1T4KLM0_9FIRM</name>
<dbReference type="PIRSF" id="PIRSF031644">
    <property type="entry name" value="UCP031644"/>
    <property type="match status" value="1"/>
</dbReference>
<reference evidence="3" key="1">
    <citation type="submission" date="2017-02" db="EMBL/GenBank/DDBJ databases">
        <authorList>
            <person name="Varghese N."/>
            <person name="Submissions S."/>
        </authorList>
    </citation>
    <scope>NUCLEOTIDE SEQUENCE [LARGE SCALE GENOMIC DNA]</scope>
    <source>
        <strain evidence="3">ATCC 25662</strain>
    </source>
</reference>
<dbReference type="Proteomes" id="UP000243297">
    <property type="component" value="Unassembled WGS sequence"/>
</dbReference>
<dbReference type="InterPro" id="IPR011256">
    <property type="entry name" value="Reg_factor_effector_dom_sf"/>
</dbReference>
<dbReference type="STRING" id="118967.SAMN02745191_0600"/>
<accession>A0A1T4KLM0</accession>
<feature type="domain" description="GyrI-like small molecule binding" evidence="1">
    <location>
        <begin position="44"/>
        <end position="235"/>
    </location>
</feature>
<dbReference type="AlphaFoldDB" id="A0A1T4KLM0"/>
<organism evidence="2 3">
    <name type="scientific">Anaerorhabdus furcosa</name>
    <dbReference type="NCBI Taxonomy" id="118967"/>
    <lineage>
        <taxon>Bacteria</taxon>
        <taxon>Bacillati</taxon>
        <taxon>Bacillota</taxon>
        <taxon>Erysipelotrichia</taxon>
        <taxon>Erysipelotrichales</taxon>
        <taxon>Erysipelotrichaceae</taxon>
        <taxon>Anaerorhabdus</taxon>
    </lineage>
</organism>
<dbReference type="RefSeq" id="WP_245289551.1">
    <property type="nucleotide sequence ID" value="NZ_FUWY01000001.1"/>
</dbReference>
<evidence type="ECO:0000313" key="2">
    <source>
        <dbReference type="EMBL" id="SJZ43278.1"/>
    </source>
</evidence>